<dbReference type="InterPro" id="IPR009926">
    <property type="entry name" value="T3SS_YcgR_PilZN"/>
</dbReference>
<dbReference type="RefSeq" id="WP_025282462.1">
    <property type="nucleotide sequence ID" value="NZ_CP007268.1"/>
</dbReference>
<dbReference type="Gene3D" id="2.40.10.220">
    <property type="entry name" value="predicted glycosyltransferase like domains"/>
    <property type="match status" value="1"/>
</dbReference>
<dbReference type="EMBL" id="CP007268">
    <property type="protein sequence ID" value="AHK80760.1"/>
    <property type="molecule type" value="Genomic_DNA"/>
</dbReference>
<dbReference type="InterPro" id="IPR009875">
    <property type="entry name" value="PilZ_domain"/>
</dbReference>
<evidence type="ECO:0000256" key="3">
    <source>
        <dbReference type="ARBA" id="ARBA00023143"/>
    </source>
</evidence>
<evidence type="ECO:0000259" key="5">
    <source>
        <dbReference type="Pfam" id="PF07317"/>
    </source>
</evidence>
<evidence type="ECO:0000313" key="6">
    <source>
        <dbReference type="EMBL" id="AHK80760.1"/>
    </source>
</evidence>
<sequence>MSDPASTLIRNHRRQHSLFRELIKGRSLLTLTGTPKRLQGVTQMLETDLESGKLALEAPNNEELVKLLAPGMPLRVRGSLRGVPVYFEVILERLIQDGDLQALVCQWPEEVDYRQRRGAFRMNIPLSMEARVIWTQRDEETGQEFLHTGRPVDLSIQGIGLDWEPDEQPLPVVGSAVVVQSLAIGPHRWRDIDAVLRNAQRHTGRDDLYRVGLEFGFLSLSAERMLNRFIMDLQCEAAKRT</sequence>
<reference evidence="6 7" key="1">
    <citation type="journal article" date="2014" name="J Genomics">
        <title>Draft Genome Sequence of the Extremely Halophilic Phototrophic Purple Sulfur Bacterium Halorhodospira halochloris.</title>
        <authorList>
            <person name="Singh K.S."/>
            <person name="Kirksey J."/>
            <person name="Hoff W.D."/>
            <person name="Deole R."/>
        </authorList>
    </citation>
    <scope>NUCLEOTIDE SEQUENCE [LARGE SCALE GENOMIC DNA]</scope>
    <source>
        <strain evidence="6 7">A</strain>
    </source>
</reference>
<dbReference type="Proteomes" id="UP000019442">
    <property type="component" value="Chromosome"/>
</dbReference>
<keyword evidence="2" id="KW-0547">Nucleotide-binding</keyword>
<feature type="domain" description="Type III secretion system flagellar brake protein YcgR PilZN" evidence="5">
    <location>
        <begin position="10"/>
        <end position="111"/>
    </location>
</feature>
<dbReference type="Pfam" id="PF07317">
    <property type="entry name" value="PilZN"/>
    <property type="match status" value="1"/>
</dbReference>
<evidence type="ECO:0000313" key="7">
    <source>
        <dbReference type="Proteomes" id="UP000019442"/>
    </source>
</evidence>
<dbReference type="KEGG" id="hhc:M911_13215"/>
<evidence type="ECO:0000259" key="4">
    <source>
        <dbReference type="Pfam" id="PF07238"/>
    </source>
</evidence>
<evidence type="ECO:0000256" key="2">
    <source>
        <dbReference type="ARBA" id="ARBA00022741"/>
    </source>
</evidence>
<evidence type="ECO:0000256" key="1">
    <source>
        <dbReference type="ARBA" id="ARBA00022636"/>
    </source>
</evidence>
<protein>
    <recommendedName>
        <fullName evidence="8">PilZ domain-containing protein</fullName>
    </recommendedName>
</protein>
<feature type="domain" description="PilZ" evidence="4">
    <location>
        <begin position="115"/>
        <end position="231"/>
    </location>
</feature>
<dbReference type="GO" id="GO:0035438">
    <property type="term" value="F:cyclic-di-GMP binding"/>
    <property type="evidence" value="ECO:0007669"/>
    <property type="project" value="InterPro"/>
</dbReference>
<keyword evidence="3" id="KW-0975">Bacterial flagellum</keyword>
<dbReference type="Pfam" id="PF07238">
    <property type="entry name" value="PilZ"/>
    <property type="match status" value="1"/>
</dbReference>
<accession>W8LAB6</accession>
<proteinExistence type="predicted"/>
<reference evidence="7" key="2">
    <citation type="submission" date="2014-02" db="EMBL/GenBank/DDBJ databases">
        <title>Draft Genome Sequence of extremely halophilic bacteria Halorhodospira halochloris.</title>
        <authorList>
            <person name="Singh K.S."/>
        </authorList>
    </citation>
    <scope>NUCLEOTIDE SEQUENCE [LARGE SCALE GENOMIC DNA]</scope>
    <source>
        <strain evidence="7">A</strain>
    </source>
</reference>
<organism evidence="6 7">
    <name type="scientific">Ectothiorhodospira haloalkaliphila</name>
    <dbReference type="NCBI Taxonomy" id="421628"/>
    <lineage>
        <taxon>Bacteria</taxon>
        <taxon>Pseudomonadati</taxon>
        <taxon>Pseudomonadota</taxon>
        <taxon>Gammaproteobacteria</taxon>
        <taxon>Chromatiales</taxon>
        <taxon>Ectothiorhodospiraceae</taxon>
        <taxon>Ectothiorhodospira</taxon>
    </lineage>
</organism>
<keyword evidence="1" id="KW-0973">c-di-GMP</keyword>
<dbReference type="OrthoDB" id="5792836at2"/>
<dbReference type="InterPro" id="IPR012349">
    <property type="entry name" value="Split_barrel_FMN-bd"/>
</dbReference>
<dbReference type="HOGENOM" id="CLU_1150595_0_0_6"/>
<dbReference type="AlphaFoldDB" id="W8LAB6"/>
<gene>
    <name evidence="6" type="ORF">M911_13215</name>
</gene>
<dbReference type="Gene3D" id="2.30.110.10">
    <property type="entry name" value="Electron Transport, Fmn-binding Protein, Chain A"/>
    <property type="match status" value="1"/>
</dbReference>
<evidence type="ECO:0008006" key="8">
    <source>
        <dbReference type="Google" id="ProtNLM"/>
    </source>
</evidence>
<name>W8LAB6_9GAMM</name>
<keyword evidence="7" id="KW-1185">Reference proteome</keyword>